<sequence>MYGLAPQIRGMVAAIKPSTIQKAVQIPGTLTDKAQGEMGENLARIGTREYMGTTPKCYTCNYHHSPETFYRTCFNCNHPGHFAKDCRVVPRNVNTINARNPTVRACYECGSTDHIKAACPRLNQDQRPEETIRTKLWLLTGVRVVGTMVTRHVDTNLCWEQRRLART</sequence>
<dbReference type="Gene3D" id="4.10.60.10">
    <property type="entry name" value="Zinc finger, CCHC-type"/>
    <property type="match status" value="1"/>
</dbReference>
<dbReference type="Pfam" id="PF00098">
    <property type="entry name" value="zf-CCHC"/>
    <property type="match status" value="2"/>
</dbReference>
<protein>
    <recommendedName>
        <fullName evidence="2">CCHC-type domain-containing protein</fullName>
    </recommendedName>
</protein>
<comment type="caution">
    <text evidence="3">The sequence shown here is derived from an EMBL/GenBank/DDBJ whole genome shotgun (WGS) entry which is preliminary data.</text>
</comment>
<organism evidence="3">
    <name type="scientific">Tanacetum cinerariifolium</name>
    <name type="common">Dalmatian daisy</name>
    <name type="synonym">Chrysanthemum cinerariifolium</name>
    <dbReference type="NCBI Taxonomy" id="118510"/>
    <lineage>
        <taxon>Eukaryota</taxon>
        <taxon>Viridiplantae</taxon>
        <taxon>Streptophyta</taxon>
        <taxon>Embryophyta</taxon>
        <taxon>Tracheophyta</taxon>
        <taxon>Spermatophyta</taxon>
        <taxon>Magnoliopsida</taxon>
        <taxon>eudicotyledons</taxon>
        <taxon>Gunneridae</taxon>
        <taxon>Pentapetalae</taxon>
        <taxon>asterids</taxon>
        <taxon>campanulids</taxon>
        <taxon>Asterales</taxon>
        <taxon>Asteraceae</taxon>
        <taxon>Asteroideae</taxon>
        <taxon>Anthemideae</taxon>
        <taxon>Anthemidinae</taxon>
        <taxon>Tanacetum</taxon>
    </lineage>
</organism>
<dbReference type="PROSITE" id="PS50158">
    <property type="entry name" value="ZF_CCHC"/>
    <property type="match status" value="2"/>
</dbReference>
<keyword evidence="1" id="KW-0863">Zinc-finger</keyword>
<dbReference type="GO" id="GO:0003676">
    <property type="term" value="F:nucleic acid binding"/>
    <property type="evidence" value="ECO:0007669"/>
    <property type="project" value="InterPro"/>
</dbReference>
<keyword evidence="1" id="KW-0862">Zinc</keyword>
<keyword evidence="1" id="KW-0479">Metal-binding</keyword>
<dbReference type="InterPro" id="IPR001878">
    <property type="entry name" value="Znf_CCHC"/>
</dbReference>
<evidence type="ECO:0000313" key="3">
    <source>
        <dbReference type="EMBL" id="GFB18388.1"/>
    </source>
</evidence>
<feature type="domain" description="CCHC-type" evidence="2">
    <location>
        <begin position="73"/>
        <end position="87"/>
    </location>
</feature>
<gene>
    <name evidence="3" type="ORF">Tci_690359</name>
</gene>
<dbReference type="AlphaFoldDB" id="A0A699L0T6"/>
<dbReference type="EMBL" id="BKCJ010570240">
    <property type="protein sequence ID" value="GFB18388.1"/>
    <property type="molecule type" value="Genomic_DNA"/>
</dbReference>
<dbReference type="SMART" id="SM00343">
    <property type="entry name" value="ZnF_C2HC"/>
    <property type="match status" value="2"/>
</dbReference>
<dbReference type="InterPro" id="IPR036875">
    <property type="entry name" value="Znf_CCHC_sf"/>
</dbReference>
<dbReference type="SUPFAM" id="SSF57756">
    <property type="entry name" value="Retrovirus zinc finger-like domains"/>
    <property type="match status" value="1"/>
</dbReference>
<proteinExistence type="predicted"/>
<name>A0A699L0T6_TANCI</name>
<feature type="domain" description="CCHC-type" evidence="2">
    <location>
        <begin position="106"/>
        <end position="121"/>
    </location>
</feature>
<dbReference type="GO" id="GO:0008270">
    <property type="term" value="F:zinc ion binding"/>
    <property type="evidence" value="ECO:0007669"/>
    <property type="project" value="UniProtKB-KW"/>
</dbReference>
<accession>A0A699L0T6</accession>
<evidence type="ECO:0000259" key="2">
    <source>
        <dbReference type="PROSITE" id="PS50158"/>
    </source>
</evidence>
<evidence type="ECO:0000256" key="1">
    <source>
        <dbReference type="PROSITE-ProRule" id="PRU00047"/>
    </source>
</evidence>
<reference evidence="3" key="1">
    <citation type="journal article" date="2019" name="Sci. Rep.">
        <title>Draft genome of Tanacetum cinerariifolium, the natural source of mosquito coil.</title>
        <authorList>
            <person name="Yamashiro T."/>
            <person name="Shiraishi A."/>
            <person name="Satake H."/>
            <person name="Nakayama K."/>
        </authorList>
    </citation>
    <scope>NUCLEOTIDE SEQUENCE</scope>
</reference>